<dbReference type="PANTHER" id="PTHR38463:SF1">
    <property type="entry name" value="STRESS RESPONSE PROTEIN YSNF"/>
    <property type="match status" value="1"/>
</dbReference>
<dbReference type="AlphaFoldDB" id="A0AAU6Q399"/>
<dbReference type="InterPro" id="IPR019060">
    <property type="entry name" value="DUF2382"/>
</dbReference>
<dbReference type="Pfam" id="PF09557">
    <property type="entry name" value="DUF2382"/>
    <property type="match status" value="1"/>
</dbReference>
<dbReference type="InterPro" id="IPR052967">
    <property type="entry name" value="Stress_Response_Assoc"/>
</dbReference>
<accession>A0AAU6Q399</accession>
<reference evidence="2" key="1">
    <citation type="submission" date="2024-03" db="EMBL/GenBank/DDBJ databases">
        <title>Deinococcus weizhi sp. nov., isolated from human skin.</title>
        <authorList>
            <person name="Wei Z."/>
            <person name="Tian F."/>
            <person name="Yang C."/>
            <person name="Xin L.T."/>
            <person name="Wen Z.J."/>
            <person name="Lan K.C."/>
            <person name="Yu L."/>
            <person name="Zhe W."/>
            <person name="Dan F.D."/>
            <person name="Jun W."/>
            <person name="Rui Z."/>
            <person name="Yong X.J."/>
            <person name="Ting Y."/>
            <person name="Wei X."/>
            <person name="Xu Z.G."/>
            <person name="Xin Z."/>
            <person name="Dong F.G."/>
            <person name="Ni X.M."/>
            <person name="Zheng M.G."/>
            <person name="Chun Y."/>
            <person name="Qian W.X."/>
        </authorList>
    </citation>
    <scope>NUCLEOTIDE SEQUENCE</scope>
    <source>
        <strain evidence="2">VB142</strain>
    </source>
</reference>
<organism evidence="2">
    <name type="scientific">Deinococcus sp. VB142</name>
    <dbReference type="NCBI Taxonomy" id="3112952"/>
    <lineage>
        <taxon>Bacteria</taxon>
        <taxon>Thermotogati</taxon>
        <taxon>Deinococcota</taxon>
        <taxon>Deinococci</taxon>
        <taxon>Deinococcales</taxon>
        <taxon>Deinococcaceae</taxon>
        <taxon>Deinococcus</taxon>
    </lineage>
</organism>
<protein>
    <submittedName>
        <fullName evidence="2">DUF2382 domain-containing protein</fullName>
    </submittedName>
</protein>
<dbReference type="RefSeq" id="WP_339096019.1">
    <property type="nucleotide sequence ID" value="NZ_CP149782.1"/>
</dbReference>
<dbReference type="EMBL" id="CP149782">
    <property type="protein sequence ID" value="WYF44839.1"/>
    <property type="molecule type" value="Genomic_DNA"/>
</dbReference>
<evidence type="ECO:0000313" key="2">
    <source>
        <dbReference type="EMBL" id="WYF44839.1"/>
    </source>
</evidence>
<gene>
    <name evidence="2" type="ORF">WDJ50_01610</name>
</gene>
<feature type="domain" description="DUF2382" evidence="1">
    <location>
        <begin position="50"/>
        <end position="178"/>
    </location>
</feature>
<name>A0AAU6Q399_9DEIO</name>
<dbReference type="PANTHER" id="PTHR38463">
    <property type="entry name" value="STRESS RESPONSE PROTEIN YSNF"/>
    <property type="match status" value="1"/>
</dbReference>
<proteinExistence type="predicted"/>
<sequence>MTNDQEVRVLHATDAAEPQNAQTERVVRGEQLSANIAQRPLGAEGELGRLQLLEERAVVNVERVGMGQVQIRKVVHERQEMVPVTITSEVLEITVASVPAGATQPGQVAGTAGSQGVREVLIDGQPLEAGRTYTIPLTEERYQVVKQVYPISDVVVRRRVQTETHQETLSLKREELDVQADESLIQRTEGQATDRRR</sequence>
<evidence type="ECO:0000259" key="1">
    <source>
        <dbReference type="Pfam" id="PF09557"/>
    </source>
</evidence>